<name>A0A397SS63_9GLOM</name>
<dbReference type="OrthoDB" id="2429773at2759"/>
<comment type="caution">
    <text evidence="3">The sequence shown here is derived from an EMBL/GenBank/DDBJ whole genome shotgun (WGS) entry which is preliminary data.</text>
</comment>
<proteinExistence type="predicted"/>
<feature type="non-terminal residue" evidence="3">
    <location>
        <position position="165"/>
    </location>
</feature>
<evidence type="ECO:0000313" key="3">
    <source>
        <dbReference type="EMBL" id="RIA88838.1"/>
    </source>
</evidence>
<evidence type="ECO:0000313" key="4">
    <source>
        <dbReference type="Proteomes" id="UP000265703"/>
    </source>
</evidence>
<feature type="chain" id="PRO_5017233431" description="Transmembrane protein" evidence="2">
    <location>
        <begin position="19"/>
        <end position="165"/>
    </location>
</feature>
<accession>A0A397SS63</accession>
<evidence type="ECO:0008006" key="5">
    <source>
        <dbReference type="Google" id="ProtNLM"/>
    </source>
</evidence>
<dbReference type="AlphaFoldDB" id="A0A397SS63"/>
<keyword evidence="1" id="KW-1133">Transmembrane helix</keyword>
<feature type="transmembrane region" description="Helical" evidence="1">
    <location>
        <begin position="130"/>
        <end position="154"/>
    </location>
</feature>
<keyword evidence="1" id="KW-0472">Membrane</keyword>
<dbReference type="Proteomes" id="UP000265703">
    <property type="component" value="Unassembled WGS sequence"/>
</dbReference>
<keyword evidence="4" id="KW-1185">Reference proteome</keyword>
<evidence type="ECO:0000256" key="2">
    <source>
        <dbReference type="SAM" id="SignalP"/>
    </source>
</evidence>
<dbReference type="STRING" id="658196.A0A397SS63"/>
<gene>
    <name evidence="3" type="ORF">C1645_773846</name>
</gene>
<reference evidence="3 4" key="1">
    <citation type="submission" date="2018-06" db="EMBL/GenBank/DDBJ databases">
        <title>Comparative genomics reveals the genomic features of Rhizophagus irregularis, R. cerebriforme, R. diaphanum and Gigaspora rosea, and their symbiotic lifestyle signature.</title>
        <authorList>
            <person name="Morin E."/>
            <person name="San Clemente H."/>
            <person name="Chen E.C.H."/>
            <person name="De La Providencia I."/>
            <person name="Hainaut M."/>
            <person name="Kuo A."/>
            <person name="Kohler A."/>
            <person name="Murat C."/>
            <person name="Tang N."/>
            <person name="Roy S."/>
            <person name="Loubradou J."/>
            <person name="Henrissat B."/>
            <person name="Grigoriev I.V."/>
            <person name="Corradi N."/>
            <person name="Roux C."/>
            <person name="Martin F.M."/>
        </authorList>
    </citation>
    <scope>NUCLEOTIDE SEQUENCE [LARGE SCALE GENOMIC DNA]</scope>
    <source>
        <strain evidence="3 4">DAOM 227022</strain>
    </source>
</reference>
<organism evidence="3 4">
    <name type="scientific">Glomus cerebriforme</name>
    <dbReference type="NCBI Taxonomy" id="658196"/>
    <lineage>
        <taxon>Eukaryota</taxon>
        <taxon>Fungi</taxon>
        <taxon>Fungi incertae sedis</taxon>
        <taxon>Mucoromycota</taxon>
        <taxon>Glomeromycotina</taxon>
        <taxon>Glomeromycetes</taxon>
        <taxon>Glomerales</taxon>
        <taxon>Glomeraceae</taxon>
        <taxon>Glomus</taxon>
    </lineage>
</organism>
<dbReference type="EMBL" id="QKYT01000244">
    <property type="protein sequence ID" value="RIA88838.1"/>
    <property type="molecule type" value="Genomic_DNA"/>
</dbReference>
<keyword evidence="1" id="KW-0812">Transmembrane</keyword>
<feature type="signal peptide" evidence="2">
    <location>
        <begin position="1"/>
        <end position="18"/>
    </location>
</feature>
<sequence>MDSSILLLFLLLLSIINSKNVVYAQNSNCSSQNDSPCVILNNLLNPCGGAFSPPPDNVQTFEYSVDNGNLAKCMCSQNVYDTLSSCISCYSNGNSNIKAADFTDYQKSCQNFGYTFGPPINDVPQKPHNVVMIVSIGVAILIFIFGCLLIWYWYRVRSKKMERER</sequence>
<keyword evidence="2" id="KW-0732">Signal</keyword>
<evidence type="ECO:0000256" key="1">
    <source>
        <dbReference type="SAM" id="Phobius"/>
    </source>
</evidence>
<protein>
    <recommendedName>
        <fullName evidence="5">Transmembrane protein</fullName>
    </recommendedName>
</protein>